<organism evidence="3 4">
    <name type="scientific">Lentilactobacillus hilgardii</name>
    <name type="common">Lactobacillus hilgardii</name>
    <dbReference type="NCBI Taxonomy" id="1588"/>
    <lineage>
        <taxon>Bacteria</taxon>
        <taxon>Bacillati</taxon>
        <taxon>Bacillota</taxon>
        <taxon>Bacilli</taxon>
        <taxon>Lactobacillales</taxon>
        <taxon>Lactobacillaceae</taxon>
        <taxon>Lentilactobacillus</taxon>
    </lineage>
</organism>
<proteinExistence type="predicted"/>
<dbReference type="GO" id="GO:0003677">
    <property type="term" value="F:DNA binding"/>
    <property type="evidence" value="ECO:0007669"/>
    <property type="project" value="InterPro"/>
</dbReference>
<dbReference type="GeneID" id="69058670"/>
<dbReference type="RefSeq" id="WP_159298776.1">
    <property type="nucleotide sequence ID" value="NZ_CP047121.1"/>
</dbReference>
<dbReference type="InterPro" id="IPR014001">
    <property type="entry name" value="Helicase_ATP-bd"/>
</dbReference>
<dbReference type="PROSITE" id="PS51192">
    <property type="entry name" value="HELICASE_ATP_BIND_1"/>
    <property type="match status" value="1"/>
</dbReference>
<dbReference type="InterPro" id="IPR001650">
    <property type="entry name" value="Helicase_C-like"/>
</dbReference>
<evidence type="ECO:0000313" key="3">
    <source>
        <dbReference type="EMBL" id="QHB52476.1"/>
    </source>
</evidence>
<dbReference type="PANTHER" id="PTHR47396:SF1">
    <property type="entry name" value="ATP-DEPENDENT HELICASE IRC3-RELATED"/>
    <property type="match status" value="1"/>
</dbReference>
<sequence>MFQLHPYQTELVNEARSELQKGKHAVLIVSPAGSGKSVIIAEIARLTVSKGGHVLFMVHRKELVEQITNSFKKQGVDLRHCTIMTVGKIKNRLGELPKPNLIITDETHHSLAKTYRTIYEYYPQVARLGFTASPWRMNGKGLKAVYDSMILGQSVRWLIDHHYLAPYRYFSINNVNSDQLQKSSTGDFTNNSITEAIGKTIFGDVVENYQKLANNQQAILYAHNVEYSQRYASEFNSHGISAVHCDAKTPAKKRHEIMSDFKAGKIKVLCNVDLVGEGFDVPDVPVVMLLRPTASLVVHIQQSMRGMRYKPDKTSIIIDQVGNVYRLGLPDDEHHWSLGDWKESAIRIITCQSCFATFHKWKNIDGKRVCPLCGAPAPVEERDYDGTKEQVKAELAELSTKEGRLTLLANKSPKRQRSLWTIYRVLKAQKQTNKGNVNYPLARAMHIRLDQVKEISDEELKEFAVKSHQSISGVYYSYRIAKEKHVSKENRQQEWHQKLFNF</sequence>
<dbReference type="InterPro" id="IPR050742">
    <property type="entry name" value="Helicase_Restrict-Modif_Enz"/>
</dbReference>
<evidence type="ECO:0000259" key="1">
    <source>
        <dbReference type="PROSITE" id="PS51192"/>
    </source>
</evidence>
<dbReference type="Pfam" id="PF04851">
    <property type="entry name" value="ResIII"/>
    <property type="match status" value="2"/>
</dbReference>
<dbReference type="GO" id="GO:0004386">
    <property type="term" value="F:helicase activity"/>
    <property type="evidence" value="ECO:0007669"/>
    <property type="project" value="UniProtKB-KW"/>
</dbReference>
<name>A0A6P1E500_LENHI</name>
<feature type="domain" description="Helicase ATP-binding" evidence="1">
    <location>
        <begin position="17"/>
        <end position="152"/>
    </location>
</feature>
<reference evidence="3 4" key="1">
    <citation type="submission" date="2019-12" db="EMBL/GenBank/DDBJ databases">
        <title>Lactobacillus hilgardii FLUB.</title>
        <authorList>
            <person name="Gustaw K."/>
        </authorList>
    </citation>
    <scope>NUCLEOTIDE SEQUENCE [LARGE SCALE GENOMIC DNA]</scope>
    <source>
        <strain evidence="3 4">FLUB</strain>
    </source>
</reference>
<dbReference type="SMR" id="A0A6P1E500"/>
<accession>A0A6P1E500</accession>
<gene>
    <name evidence="3" type="ORF">GQR93_09855</name>
</gene>
<dbReference type="SMART" id="SM00490">
    <property type="entry name" value="HELICc"/>
    <property type="match status" value="1"/>
</dbReference>
<keyword evidence="3" id="KW-0378">Hydrolase</keyword>
<dbReference type="PANTHER" id="PTHR47396">
    <property type="entry name" value="TYPE I RESTRICTION ENZYME ECOKI R PROTEIN"/>
    <property type="match status" value="1"/>
</dbReference>
<dbReference type="Proteomes" id="UP000465035">
    <property type="component" value="Chromosome"/>
</dbReference>
<evidence type="ECO:0000313" key="4">
    <source>
        <dbReference type="Proteomes" id="UP000465035"/>
    </source>
</evidence>
<protein>
    <submittedName>
        <fullName evidence="3">DEAD/DEAH box helicase family protein</fullName>
    </submittedName>
</protein>
<evidence type="ECO:0000259" key="2">
    <source>
        <dbReference type="PROSITE" id="PS51194"/>
    </source>
</evidence>
<dbReference type="EMBL" id="CP047121">
    <property type="protein sequence ID" value="QHB52476.1"/>
    <property type="molecule type" value="Genomic_DNA"/>
</dbReference>
<dbReference type="InterPro" id="IPR006935">
    <property type="entry name" value="Helicase/UvrB_N"/>
</dbReference>
<dbReference type="SUPFAM" id="SSF52540">
    <property type="entry name" value="P-loop containing nucleoside triphosphate hydrolases"/>
    <property type="match status" value="1"/>
</dbReference>
<feature type="domain" description="Helicase C-terminal" evidence="2">
    <location>
        <begin position="204"/>
        <end position="346"/>
    </location>
</feature>
<dbReference type="AlphaFoldDB" id="A0A6P1E500"/>
<dbReference type="PROSITE" id="PS51194">
    <property type="entry name" value="HELICASE_CTER"/>
    <property type="match status" value="1"/>
</dbReference>
<dbReference type="GO" id="GO:0016787">
    <property type="term" value="F:hydrolase activity"/>
    <property type="evidence" value="ECO:0007669"/>
    <property type="project" value="InterPro"/>
</dbReference>
<dbReference type="GO" id="GO:0005524">
    <property type="term" value="F:ATP binding"/>
    <property type="evidence" value="ECO:0007669"/>
    <property type="project" value="InterPro"/>
</dbReference>
<dbReference type="InterPro" id="IPR027417">
    <property type="entry name" value="P-loop_NTPase"/>
</dbReference>
<keyword evidence="3" id="KW-0347">Helicase</keyword>
<dbReference type="Gene3D" id="3.40.50.300">
    <property type="entry name" value="P-loop containing nucleotide triphosphate hydrolases"/>
    <property type="match status" value="2"/>
</dbReference>
<dbReference type="Pfam" id="PF00271">
    <property type="entry name" value="Helicase_C"/>
    <property type="match status" value="1"/>
</dbReference>
<keyword evidence="3" id="KW-0067">ATP-binding</keyword>
<keyword evidence="3" id="KW-0547">Nucleotide-binding</keyword>
<dbReference type="SMART" id="SM00487">
    <property type="entry name" value="DEXDc"/>
    <property type="match status" value="1"/>
</dbReference>
<dbReference type="GO" id="GO:0005829">
    <property type="term" value="C:cytosol"/>
    <property type="evidence" value="ECO:0007669"/>
    <property type="project" value="TreeGrafter"/>
</dbReference>